<name>A0A2H1UZN4_SPOFR</name>
<organism evidence="2">
    <name type="scientific">Spodoptera frugiperda</name>
    <name type="common">Fall armyworm</name>
    <dbReference type="NCBI Taxonomy" id="7108"/>
    <lineage>
        <taxon>Eukaryota</taxon>
        <taxon>Metazoa</taxon>
        <taxon>Ecdysozoa</taxon>
        <taxon>Arthropoda</taxon>
        <taxon>Hexapoda</taxon>
        <taxon>Insecta</taxon>
        <taxon>Pterygota</taxon>
        <taxon>Neoptera</taxon>
        <taxon>Endopterygota</taxon>
        <taxon>Lepidoptera</taxon>
        <taxon>Glossata</taxon>
        <taxon>Ditrysia</taxon>
        <taxon>Noctuoidea</taxon>
        <taxon>Noctuidae</taxon>
        <taxon>Amphipyrinae</taxon>
        <taxon>Spodoptera</taxon>
    </lineage>
</organism>
<gene>
    <name evidence="2" type="ORF">SFRICE_022319</name>
</gene>
<proteinExistence type="predicted"/>
<dbReference type="EMBL" id="ODYU01000007">
    <property type="protein sequence ID" value="SOQ34060.1"/>
    <property type="molecule type" value="Genomic_DNA"/>
</dbReference>
<sequence>MNPNKLHCYKWTPTQQKLIQLVKDYKVCEIECEILNYNKKFLKKITWDKISRDLEFPAIKCRSLWYNIQMIYKRLKLLVLEGKITESEVRNNDKVANYFDGSLDFLDPYIKNASPYEIKKIQQNERAKLTISHLLGIDIDMDTKYEASVNRGQEVYEAATSTDGLPKEECSKRPDLAIFLVKHSFSNEKHTLKTYMDDLARAVCTTLQPADRKLLIKEIDTIRLIFSVAARQSPCRASRNAAHEYEPLAWLETSRVSR</sequence>
<accession>A0A2H1UZN4</accession>
<dbReference type="AlphaFoldDB" id="A0A2H1UZN4"/>
<evidence type="ECO:0000259" key="1">
    <source>
        <dbReference type="PROSITE" id="PS51029"/>
    </source>
</evidence>
<evidence type="ECO:0000313" key="2">
    <source>
        <dbReference type="EMBL" id="SOQ34060.1"/>
    </source>
</evidence>
<dbReference type="PROSITE" id="PS51029">
    <property type="entry name" value="MADF"/>
    <property type="match status" value="1"/>
</dbReference>
<reference evidence="2" key="1">
    <citation type="submission" date="2016-07" db="EMBL/GenBank/DDBJ databases">
        <authorList>
            <person name="Bretaudeau A."/>
        </authorList>
    </citation>
    <scope>NUCLEOTIDE SEQUENCE</scope>
    <source>
        <strain evidence="2">Rice</strain>
        <tissue evidence="2">Whole body</tissue>
    </source>
</reference>
<protein>
    <submittedName>
        <fullName evidence="2">SFRICE_022319</fullName>
    </submittedName>
</protein>
<feature type="domain" description="MADF" evidence="1">
    <location>
        <begin position="17"/>
        <end position="111"/>
    </location>
</feature>
<dbReference type="InterPro" id="IPR006578">
    <property type="entry name" value="MADF-dom"/>
</dbReference>